<sequence>MTLWLYLHFPSLQLDTLFRDQELPVAIVDSQTSKVVQYNEAAERAGIKQGQGLGAAAALCHQLQVHPYQEKYECEKLKQLAQWLYLVTADISLFEPNGLLVKVSNMLSLYPNLASYWQVVEKHVQKLDINYQYASAHSVYGARLLAQAQANNICDDSLVVSQSIGGYPLHFTDLDSKTITSLQRVGIHKVADIQQLTLADIGKRFGLDLVTYIGKLTGQLKHPVEYYHPPEQFKHYLELLFDIADVEWLKKPLFKVYCLLETFLRLRNKHARELLITLHLRDSDDQCFTVAAGQGEYKSDKWLELSRLTLESITLNAAVTGITVQAQHLVNSTVEKADLFAGKQGELSSNELIAILQAKLGENKVQGIKATYDHRPELASQVCTPLQVNDYSTSAPYVAIQPSFILPSPEPLLEEVSIEHGPSRIAAGWWDNNEVIRDYFIARTQAGRWLWIFRTPEQHWFVHGLFS</sequence>
<dbReference type="Pfam" id="PF00817">
    <property type="entry name" value="IMS"/>
    <property type="match status" value="1"/>
</dbReference>
<organism evidence="4 5">
    <name type="scientific">Thalassotalea loyana</name>
    <dbReference type="NCBI Taxonomy" id="280483"/>
    <lineage>
        <taxon>Bacteria</taxon>
        <taxon>Pseudomonadati</taxon>
        <taxon>Pseudomonadota</taxon>
        <taxon>Gammaproteobacteria</taxon>
        <taxon>Alteromonadales</taxon>
        <taxon>Colwelliaceae</taxon>
        <taxon>Thalassotalea</taxon>
    </lineage>
</organism>
<evidence type="ECO:0000259" key="3">
    <source>
        <dbReference type="Pfam" id="PF00817"/>
    </source>
</evidence>
<evidence type="ECO:0000313" key="4">
    <source>
        <dbReference type="EMBL" id="GLX84762.1"/>
    </source>
</evidence>
<keyword evidence="2" id="KW-0227">DNA damage</keyword>
<dbReference type="PANTHER" id="PTHR35369:SF2">
    <property type="entry name" value="BLR3025 PROTEIN"/>
    <property type="match status" value="1"/>
</dbReference>
<dbReference type="SUPFAM" id="SSF56672">
    <property type="entry name" value="DNA/RNA polymerases"/>
    <property type="match status" value="1"/>
</dbReference>
<comment type="caution">
    <text evidence="4">The sequence shown here is derived from an EMBL/GenBank/DDBJ whole genome shotgun (WGS) entry which is preliminary data.</text>
</comment>
<dbReference type="InterPro" id="IPR043502">
    <property type="entry name" value="DNA/RNA_pol_sf"/>
</dbReference>
<comment type="similarity">
    <text evidence="1">Belongs to the DNA polymerase type-Y family.</text>
</comment>
<dbReference type="Gene3D" id="3.40.1170.60">
    <property type="match status" value="1"/>
</dbReference>
<feature type="domain" description="UmuC" evidence="3">
    <location>
        <begin position="22"/>
        <end position="144"/>
    </location>
</feature>
<protein>
    <submittedName>
        <fullName evidence="4">Nucleotidyltransferase</fullName>
    </submittedName>
</protein>
<proteinExistence type="inferred from homology"/>
<dbReference type="PANTHER" id="PTHR35369">
    <property type="entry name" value="BLR3025 PROTEIN-RELATED"/>
    <property type="match status" value="1"/>
</dbReference>
<keyword evidence="5" id="KW-1185">Reference proteome</keyword>
<dbReference type="InterPro" id="IPR001126">
    <property type="entry name" value="UmuC"/>
</dbReference>
<dbReference type="Gene3D" id="3.30.70.270">
    <property type="match status" value="1"/>
</dbReference>
<evidence type="ECO:0000256" key="2">
    <source>
        <dbReference type="ARBA" id="ARBA00022763"/>
    </source>
</evidence>
<evidence type="ECO:0000313" key="5">
    <source>
        <dbReference type="Proteomes" id="UP001157134"/>
    </source>
</evidence>
<dbReference type="EMBL" id="BSSV01000001">
    <property type="protein sequence ID" value="GLX84762.1"/>
    <property type="molecule type" value="Genomic_DNA"/>
</dbReference>
<accession>A0ABQ6H9F7</accession>
<dbReference type="InterPro" id="IPR050356">
    <property type="entry name" value="SulA_CellDiv_inhibitor"/>
</dbReference>
<dbReference type="CDD" id="cd03468">
    <property type="entry name" value="PolY_like"/>
    <property type="match status" value="1"/>
</dbReference>
<reference evidence="4 5" key="1">
    <citation type="submission" date="2023-03" db="EMBL/GenBank/DDBJ databases">
        <title>Thalassotalea loyana LMG 22536T draft genome sequence.</title>
        <authorList>
            <person name="Sawabe T."/>
        </authorList>
    </citation>
    <scope>NUCLEOTIDE SEQUENCE [LARGE SCALE GENOMIC DNA]</scope>
    <source>
        <strain evidence="4 5">LMG 22536</strain>
    </source>
</reference>
<gene>
    <name evidence="4" type="ORF">tloyanaT_10140</name>
</gene>
<name>A0ABQ6H9F7_9GAMM</name>
<dbReference type="InterPro" id="IPR043128">
    <property type="entry name" value="Rev_trsase/Diguanyl_cyclase"/>
</dbReference>
<dbReference type="Proteomes" id="UP001157134">
    <property type="component" value="Unassembled WGS sequence"/>
</dbReference>
<dbReference type="RefSeq" id="WP_284296385.1">
    <property type="nucleotide sequence ID" value="NZ_BSSV01000001.1"/>
</dbReference>
<evidence type="ECO:0000256" key="1">
    <source>
        <dbReference type="ARBA" id="ARBA00010945"/>
    </source>
</evidence>